<dbReference type="Proteomes" id="UP000222310">
    <property type="component" value="Unassembled WGS sequence"/>
</dbReference>
<evidence type="ECO:0000313" key="1">
    <source>
        <dbReference type="EMBL" id="PHK06479.1"/>
    </source>
</evidence>
<accession>A0A9Q5ZGA1</accession>
<dbReference type="AlphaFoldDB" id="A0A9Q5ZGA1"/>
<name>A0A9Q5ZGA1_NOSLI</name>
<organism evidence="1 2">
    <name type="scientific">Nostoc linckia z8</name>
    <dbReference type="NCBI Taxonomy" id="1628746"/>
    <lineage>
        <taxon>Bacteria</taxon>
        <taxon>Bacillati</taxon>
        <taxon>Cyanobacteriota</taxon>
        <taxon>Cyanophyceae</taxon>
        <taxon>Nostocales</taxon>
        <taxon>Nostocaceae</taxon>
        <taxon>Nostoc</taxon>
    </lineage>
</organism>
<gene>
    <name evidence="1" type="ORF">VF08_04340</name>
</gene>
<dbReference type="EMBL" id="LAHD01000007">
    <property type="protein sequence ID" value="PHK06479.1"/>
    <property type="molecule type" value="Genomic_DNA"/>
</dbReference>
<evidence type="ECO:0000313" key="2">
    <source>
        <dbReference type="Proteomes" id="UP000222310"/>
    </source>
</evidence>
<reference evidence="1 2" key="1">
    <citation type="submission" date="2015-02" db="EMBL/GenBank/DDBJ databases">
        <title>Nostoc linckia genome annotation.</title>
        <authorList>
            <person name="Zhou Z."/>
        </authorList>
    </citation>
    <scope>NUCLEOTIDE SEQUENCE [LARGE SCALE GENOMIC DNA]</scope>
    <source>
        <strain evidence="2">z8</strain>
    </source>
</reference>
<protein>
    <submittedName>
        <fullName evidence="1">Uncharacterized protein</fullName>
    </submittedName>
</protein>
<sequence length="70" mass="7914">MIRLLREVGKRGRGKGERFGILPFPNKDASQYLSVKGERERGKGKEKTFNPYPVGELVEPLTFSPNQIPV</sequence>
<proteinExistence type="predicted"/>
<comment type="caution">
    <text evidence="1">The sequence shown here is derived from an EMBL/GenBank/DDBJ whole genome shotgun (WGS) entry which is preliminary data.</text>
</comment>